<dbReference type="PANTHER" id="PTHR30149">
    <property type="entry name" value="HYDROGENASE PROTEIN ASSEMBLY PROTEIN HYPD"/>
    <property type="match status" value="1"/>
</dbReference>
<dbReference type="PANTHER" id="PTHR30149:SF0">
    <property type="entry name" value="HYDROGENASE MATURATION FACTOR HYPD"/>
    <property type="match status" value="1"/>
</dbReference>
<dbReference type="InterPro" id="IPR002780">
    <property type="entry name" value="Hyd_form_HypD"/>
</dbReference>
<reference evidence="4 5" key="1">
    <citation type="journal article" date="2018" name="Environ. Microbiol.">
        <title>Novel energy conservation strategies and behaviour of Pelotomaculum schinkii driving syntrophic propionate catabolism.</title>
        <authorList>
            <person name="Hidalgo-Ahumada C.A.P."/>
            <person name="Nobu M.K."/>
            <person name="Narihiro T."/>
            <person name="Tamaki H."/>
            <person name="Liu W.T."/>
            <person name="Kamagata Y."/>
            <person name="Stams A.J.M."/>
            <person name="Imachi H."/>
            <person name="Sousa D.Z."/>
        </authorList>
    </citation>
    <scope>NUCLEOTIDE SEQUENCE [LARGE SCALE GENOMIC DNA]</scope>
    <source>
        <strain evidence="4 5">MGP</strain>
    </source>
</reference>
<keyword evidence="3" id="KW-0408">Iron</keyword>
<dbReference type="GO" id="GO:0051604">
    <property type="term" value="P:protein maturation"/>
    <property type="evidence" value="ECO:0007669"/>
    <property type="project" value="TreeGrafter"/>
</dbReference>
<proteinExistence type="inferred from homology"/>
<evidence type="ECO:0000256" key="2">
    <source>
        <dbReference type="ARBA" id="ARBA00022723"/>
    </source>
</evidence>
<dbReference type="PIRSF" id="PIRSF005622">
    <property type="entry name" value="Hydrgn_mat_hypD"/>
    <property type="match status" value="1"/>
</dbReference>
<dbReference type="NCBIfam" id="TIGR00075">
    <property type="entry name" value="hypD"/>
    <property type="match status" value="1"/>
</dbReference>
<dbReference type="GO" id="GO:0051539">
    <property type="term" value="F:4 iron, 4 sulfur cluster binding"/>
    <property type="evidence" value="ECO:0007669"/>
    <property type="project" value="TreeGrafter"/>
</dbReference>
<sequence>MLNNMPDPALGQKILARLPSLAEKASRRLGRPPVLMEVCGTHTMAIAKSGMRSLLAGHLELRSGPGCPVCVTDQGDIDKMIALAGRPEVTIATFGDMLRVPGTDSSLEVERARGARVEIFYAPADAVEFAAGSPEKEIVFLGVGFETTIPAVALSLELAVAQGLRNYSVLSSHKLVPPVMKALLSDPELKIDGFILPGHVCAVTGRQAFEFISGEYHIPAVITGFEPLDLLASVCLLLNQIADGRPETVNGYTRLVREEGNKKARAIMEKYFEPADALWRGFGLVPQSGLALKKEYSLYDAAARFPLQVPASRPLIGCACGDILKGKLTSPQCPLFAKSCTPLNPVGPCMVSSEGACAAYYQYEWAAK</sequence>
<protein>
    <submittedName>
        <fullName evidence="4">Hydrogenase expression/formation protein HypD</fullName>
    </submittedName>
</protein>
<dbReference type="RefSeq" id="WP_243119747.1">
    <property type="nucleotide sequence ID" value="NZ_QFFZ01000009.1"/>
</dbReference>
<dbReference type="GO" id="GO:0005506">
    <property type="term" value="F:iron ion binding"/>
    <property type="evidence" value="ECO:0007669"/>
    <property type="project" value="TreeGrafter"/>
</dbReference>
<comment type="caution">
    <text evidence="4">The sequence shown here is derived from an EMBL/GenBank/DDBJ whole genome shotgun (WGS) entry which is preliminary data.</text>
</comment>
<evidence type="ECO:0000256" key="1">
    <source>
        <dbReference type="ARBA" id="ARBA00007888"/>
    </source>
</evidence>
<evidence type="ECO:0000313" key="5">
    <source>
        <dbReference type="Proteomes" id="UP000297597"/>
    </source>
</evidence>
<dbReference type="GO" id="GO:0070025">
    <property type="term" value="F:carbon monoxide binding"/>
    <property type="evidence" value="ECO:0007669"/>
    <property type="project" value="TreeGrafter"/>
</dbReference>
<dbReference type="Gene3D" id="3.40.50.11750">
    <property type="entry name" value="HypD, alpha/beta domain 1"/>
    <property type="match status" value="2"/>
</dbReference>
<comment type="similarity">
    <text evidence="1">Belongs to the HypD family.</text>
</comment>
<organism evidence="4 5">
    <name type="scientific">Pelotomaculum propionicicum</name>
    <dbReference type="NCBI Taxonomy" id="258475"/>
    <lineage>
        <taxon>Bacteria</taxon>
        <taxon>Bacillati</taxon>
        <taxon>Bacillota</taxon>
        <taxon>Clostridia</taxon>
        <taxon>Eubacteriales</taxon>
        <taxon>Desulfotomaculaceae</taxon>
        <taxon>Pelotomaculum</taxon>
    </lineage>
</organism>
<dbReference type="EMBL" id="QFFZ01000009">
    <property type="protein sequence ID" value="TEB12049.1"/>
    <property type="molecule type" value="Genomic_DNA"/>
</dbReference>
<dbReference type="InterPro" id="IPR042243">
    <property type="entry name" value="HypD_1"/>
</dbReference>
<keyword evidence="2" id="KW-0479">Metal-binding</keyword>
<dbReference type="Pfam" id="PF01924">
    <property type="entry name" value="HypD"/>
    <property type="match status" value="1"/>
</dbReference>
<name>A0A4Y7RTJ8_9FIRM</name>
<evidence type="ECO:0000313" key="4">
    <source>
        <dbReference type="EMBL" id="TEB12049.1"/>
    </source>
</evidence>
<dbReference type="Gene3D" id="6.10.20.100">
    <property type="match status" value="1"/>
</dbReference>
<keyword evidence="5" id="KW-1185">Reference proteome</keyword>
<dbReference type="AlphaFoldDB" id="A0A4Y7RTJ8"/>
<dbReference type="InterPro" id="IPR042244">
    <property type="entry name" value="HypD_2_sf"/>
</dbReference>
<evidence type="ECO:0000256" key="3">
    <source>
        <dbReference type="ARBA" id="ARBA00023004"/>
    </source>
</evidence>
<dbReference type="Proteomes" id="UP000297597">
    <property type="component" value="Unassembled WGS sequence"/>
</dbReference>
<gene>
    <name evidence="4" type="primary">hypD</name>
    <name evidence="4" type="ORF">Pmgp_01205</name>
</gene>
<accession>A0A4Y7RTJ8</accession>